<sequence>MHQQLKQLQDEELTKFIFTEAEFEKAKVNSHEIKVGGKMYDIARTEVIVDRVHVYALHDEAEDSLLTLLSEITSRVDKDKKPVPKQLMKLILLKFIKSGLSWSNVITSLIIHHTHYHINEFFFISSIDVPPPRS</sequence>
<evidence type="ECO:0000313" key="1">
    <source>
        <dbReference type="EMBL" id="GCC52744.1"/>
    </source>
</evidence>
<organism evidence="1 2">
    <name type="scientific">Chryseotalea sanaruensis</name>
    <dbReference type="NCBI Taxonomy" id="2482724"/>
    <lineage>
        <taxon>Bacteria</taxon>
        <taxon>Pseudomonadati</taxon>
        <taxon>Bacteroidota</taxon>
        <taxon>Cytophagia</taxon>
        <taxon>Cytophagales</taxon>
        <taxon>Chryseotaleaceae</taxon>
        <taxon>Chryseotalea</taxon>
    </lineage>
</organism>
<reference evidence="1 2" key="1">
    <citation type="submission" date="2018-11" db="EMBL/GenBank/DDBJ databases">
        <title>Chryseotalea sanarue gen. nov., sp., nov., a member of the family Cytophagaceae, isolated from a brackish lake in Hamamatsu Japan.</title>
        <authorList>
            <person name="Maejima Y."/>
            <person name="Iino T."/>
            <person name="Muraguchi Y."/>
            <person name="Fukuda K."/>
            <person name="Ohkuma M."/>
            <person name="Moriuchi R."/>
            <person name="Dohra H."/>
            <person name="Kimbara K."/>
            <person name="Shintani M."/>
        </authorList>
    </citation>
    <scope>NUCLEOTIDE SEQUENCE [LARGE SCALE GENOMIC DNA]</scope>
    <source>
        <strain evidence="1 2">Ys</strain>
    </source>
</reference>
<accession>A0A401UCZ0</accession>
<name>A0A401UCZ0_9BACT</name>
<dbReference type="AlphaFoldDB" id="A0A401UCZ0"/>
<dbReference type="Proteomes" id="UP000288227">
    <property type="component" value="Unassembled WGS sequence"/>
</dbReference>
<dbReference type="EMBL" id="BHXQ01000005">
    <property type="protein sequence ID" value="GCC52744.1"/>
    <property type="molecule type" value="Genomic_DNA"/>
</dbReference>
<keyword evidence="2" id="KW-1185">Reference proteome</keyword>
<gene>
    <name evidence="1" type="ORF">SanaruYs_29820</name>
</gene>
<comment type="caution">
    <text evidence="1">The sequence shown here is derived from an EMBL/GenBank/DDBJ whole genome shotgun (WGS) entry which is preliminary data.</text>
</comment>
<evidence type="ECO:0000313" key="2">
    <source>
        <dbReference type="Proteomes" id="UP000288227"/>
    </source>
</evidence>
<proteinExistence type="predicted"/>
<protein>
    <submittedName>
        <fullName evidence="1">Uncharacterized protein</fullName>
    </submittedName>
</protein>